<dbReference type="OrthoDB" id="7164944at2"/>
<name>Q2GFG2_EHRCR</name>
<feature type="transmembrane region" description="Helical" evidence="1">
    <location>
        <begin position="12"/>
        <end position="30"/>
    </location>
</feature>
<dbReference type="EMBL" id="CP000236">
    <property type="protein sequence ID" value="ABD45385.1"/>
    <property type="molecule type" value="Genomic_DNA"/>
</dbReference>
<organism evidence="2 3">
    <name type="scientific">Ehrlichia chaffeensis (strain ATCC CRL-10679 / Arkansas)</name>
    <dbReference type="NCBI Taxonomy" id="205920"/>
    <lineage>
        <taxon>Bacteria</taxon>
        <taxon>Pseudomonadati</taxon>
        <taxon>Pseudomonadota</taxon>
        <taxon>Alphaproteobacteria</taxon>
        <taxon>Rickettsiales</taxon>
        <taxon>Anaplasmataceae</taxon>
        <taxon>Ehrlichia</taxon>
    </lineage>
</organism>
<dbReference type="AlphaFoldDB" id="Q2GFG2"/>
<dbReference type="HOGENOM" id="CLU_372898_0_0_5"/>
<evidence type="ECO:0000256" key="1">
    <source>
        <dbReference type="SAM" id="Phobius"/>
    </source>
</evidence>
<keyword evidence="1" id="KW-0472">Membrane</keyword>
<protein>
    <submittedName>
        <fullName evidence="2">Conserved domain protein</fullName>
    </submittedName>
</protein>
<proteinExistence type="predicted"/>
<sequence>MFRHIFNIVKGVLYIFILTFCVGTTCVFGYEEIFNAKPSLSYKSLRFCNDKIKLANLFFETTVNAGECKSVGSSSMYCIAYIDESDFMHPKLCMCQVYSCENLPVNQSEWGTKCETSIMCEKISSKPLPMVFCPLLLEEKNSIRFVPVEFSRQTFFKPGIRLIIVDNGSLYKRDFFLFENDVIGGDYKVAFSGKLYEFRIYRSGHNLICASYYDQGNFMTKCVPIPVLSKLKLSEHKNGTMEIRFYDVMTSEKGNLIDNRIMRDFNVDIVRPKIDVNSHDFYLYEQCQNGKILKLHEYCGNNEVSRVRYKHDNKITVKCVDGISAIFGYVLKSREKYEEYDKHTWLKPLPSGMVRYVRVHEKKYIQCADYEYDITNKTQDFLDDLFINGDGYYFFPDEQYSNRITNIYPDDNPCNSLKNSYYLYQNAKLKLESSEFSNPEILTQFTKANRFDACVLRYFDVDHKKMLSLDTKLQSELQFLDYHSMGMCVDHFESKTYAVEKIAPHDNTLDSALLKFQEQLKNDKHVDVLLRYPKLTDVYNVPSRCDFVKVEIWSGGQSGKIDIENWKSEEGQPGEYVMGMFKTGKSNKYFIKVHLQGIRDQVLDNEHTVGTDAMIEFCKRDKYSHNGEVCEVKLTANGAGKLLNDMKKRIKSNKLVHDKKMLYYRIVNNYVTRHSENVPDGKRIRFIPYQDFMTEVLWEEIGKNECNSGKLLAENNSNYFGAGGCADVNTQSTEKGAGGIVKITCEDWYQ</sequence>
<accession>Q2GFG2</accession>
<keyword evidence="3" id="KW-1185">Reference proteome</keyword>
<gene>
    <name evidence="2" type="ordered locus">ECH_1036</name>
</gene>
<dbReference type="RefSeq" id="WP_011452962.1">
    <property type="nucleotide sequence ID" value="NC_007799.1"/>
</dbReference>
<dbReference type="Proteomes" id="UP000008320">
    <property type="component" value="Chromosome"/>
</dbReference>
<keyword evidence="1" id="KW-1133">Transmembrane helix</keyword>
<evidence type="ECO:0000313" key="3">
    <source>
        <dbReference type="Proteomes" id="UP000008320"/>
    </source>
</evidence>
<evidence type="ECO:0000313" key="2">
    <source>
        <dbReference type="EMBL" id="ABD45385.1"/>
    </source>
</evidence>
<dbReference type="KEGG" id="ech:ECH_1036"/>
<reference evidence="2 3" key="1">
    <citation type="journal article" date="2006" name="PLoS Genet.">
        <title>Comparative genomics of emerging human ehrlichiosis agents.</title>
        <authorList>
            <person name="Dunning Hotopp J.C."/>
            <person name="Lin M."/>
            <person name="Madupu R."/>
            <person name="Crabtree J."/>
            <person name="Angiuoli S.V."/>
            <person name="Eisen J.A."/>
            <person name="Seshadri R."/>
            <person name="Ren Q."/>
            <person name="Wu M."/>
            <person name="Utterback T.R."/>
            <person name="Smith S."/>
            <person name="Lewis M."/>
            <person name="Khouri H."/>
            <person name="Zhang C."/>
            <person name="Niu H."/>
            <person name="Lin Q."/>
            <person name="Ohashi N."/>
            <person name="Zhi N."/>
            <person name="Nelson W."/>
            <person name="Brinkac L.M."/>
            <person name="Dodson R.J."/>
            <person name="Rosovitz M.J."/>
            <person name="Sundaram J."/>
            <person name="Daugherty S.C."/>
            <person name="Davidsen T."/>
            <person name="Durkin A.S."/>
            <person name="Gwinn M."/>
            <person name="Haft D.H."/>
            <person name="Selengut J.D."/>
            <person name="Sullivan S.A."/>
            <person name="Zafar N."/>
            <person name="Zhou L."/>
            <person name="Benahmed F."/>
            <person name="Forberger H."/>
            <person name="Halpin R."/>
            <person name="Mulligan S."/>
            <person name="Robinson J."/>
            <person name="White O."/>
            <person name="Rikihisa Y."/>
            <person name="Tettelin H."/>
        </authorList>
    </citation>
    <scope>NUCLEOTIDE SEQUENCE [LARGE SCALE GENOMIC DNA]</scope>
    <source>
        <strain evidence="3">ATCC CRL-10679 / Arkansas</strain>
    </source>
</reference>
<keyword evidence="1" id="KW-0812">Transmembrane</keyword>